<proteinExistence type="predicted"/>
<protein>
    <recommendedName>
        <fullName evidence="3">Rho termination factor N-terminal domain-containing protein</fullName>
    </recommendedName>
</protein>
<evidence type="ECO:0000313" key="1">
    <source>
        <dbReference type="EMBL" id="RHC16795.1"/>
    </source>
</evidence>
<accession>A0A3R6B6G2</accession>
<dbReference type="AlphaFoldDB" id="A0A3R6B6G2"/>
<dbReference type="Proteomes" id="UP000283513">
    <property type="component" value="Unassembled WGS sequence"/>
</dbReference>
<comment type="caution">
    <text evidence="1">The sequence shown here is derived from an EMBL/GenBank/DDBJ whole genome shotgun (WGS) entry which is preliminary data.</text>
</comment>
<sequence length="76" mass="8397">MIAEYTVKRNGRWYKAGDEIPDIVPGEKSSGEYTKTEINRMSTADLQALAAEHGIEGAEEISGAELKRILIEQFGL</sequence>
<organism evidence="1 2">
    <name type="scientific">Roseburia intestinalis</name>
    <dbReference type="NCBI Taxonomy" id="166486"/>
    <lineage>
        <taxon>Bacteria</taxon>
        <taxon>Bacillati</taxon>
        <taxon>Bacillota</taxon>
        <taxon>Clostridia</taxon>
        <taxon>Lachnospirales</taxon>
        <taxon>Lachnospiraceae</taxon>
        <taxon>Roseburia</taxon>
    </lineage>
</organism>
<evidence type="ECO:0008006" key="3">
    <source>
        <dbReference type="Google" id="ProtNLM"/>
    </source>
</evidence>
<reference evidence="1 2" key="1">
    <citation type="submission" date="2018-08" db="EMBL/GenBank/DDBJ databases">
        <title>A genome reference for cultivated species of the human gut microbiota.</title>
        <authorList>
            <person name="Zou Y."/>
            <person name="Xue W."/>
            <person name="Luo G."/>
        </authorList>
    </citation>
    <scope>NUCLEOTIDE SEQUENCE [LARGE SCALE GENOMIC DNA]</scope>
    <source>
        <strain evidence="1 2">AM37-1AC</strain>
    </source>
</reference>
<dbReference type="RefSeq" id="WP_118598085.1">
    <property type="nucleotide sequence ID" value="NZ_QSHO01000008.1"/>
</dbReference>
<dbReference type="EMBL" id="QSHO01000008">
    <property type="protein sequence ID" value="RHC16795.1"/>
    <property type="molecule type" value="Genomic_DNA"/>
</dbReference>
<gene>
    <name evidence="1" type="ORF">DW856_10850</name>
</gene>
<evidence type="ECO:0000313" key="2">
    <source>
        <dbReference type="Proteomes" id="UP000283513"/>
    </source>
</evidence>
<name>A0A3R6B6G2_9FIRM</name>